<sequence length="235" mass="25492">MFQIRRAVDRDQRSYGWHESRHSFPYDGAGRVPPPYGALLELTEACIAPTRGFGMQPYRDVEILTIVLDGALGYRDTLGNGAIVRAGGVQRTRAGAGIMVSETNASHDRPLRLLRIRLAPQARGGAPDYAHRYFADEEKRGRLQPIASPDARDGALRVDADARIFAALIDGDERVVHAVPAGRRVYAHVVRGDVEIDGHPLEAGDGVRIAGVDAVALTQGREAEVLLFDVAGHDA</sequence>
<dbReference type="Proteomes" id="UP000008815">
    <property type="component" value="Chromosome 1"/>
</dbReference>
<proteinExistence type="inferred from homology"/>
<dbReference type="InterPro" id="IPR014710">
    <property type="entry name" value="RmlC-like_jellyroll"/>
</dbReference>
<dbReference type="PIRSF" id="PIRSF006232">
    <property type="entry name" value="Pirin"/>
    <property type="match status" value="1"/>
</dbReference>
<comment type="similarity">
    <text evidence="1 2">Belongs to the pirin family.</text>
</comment>
<dbReference type="InterPro" id="IPR011051">
    <property type="entry name" value="RmlC_Cupin_sf"/>
</dbReference>
<dbReference type="eggNOG" id="COG1741">
    <property type="taxonomic scope" value="Bacteria"/>
</dbReference>
<dbReference type="Gene3D" id="2.60.120.10">
    <property type="entry name" value="Jelly Rolls"/>
    <property type="match status" value="2"/>
</dbReference>
<feature type="domain" description="Quercetin 2,3-dioxygenase C-terminal cupin" evidence="4">
    <location>
        <begin position="146"/>
        <end position="230"/>
    </location>
</feature>
<protein>
    <submittedName>
        <fullName evidence="5">Chromosome condensation protein</fullName>
    </submittedName>
</protein>
<dbReference type="KEGG" id="bmu:Bmul_0887"/>
<keyword evidence="6" id="KW-1185">Reference proteome</keyword>
<dbReference type="Pfam" id="PF02678">
    <property type="entry name" value="Pirin"/>
    <property type="match status" value="1"/>
</dbReference>
<evidence type="ECO:0000259" key="3">
    <source>
        <dbReference type="Pfam" id="PF02678"/>
    </source>
</evidence>
<gene>
    <name evidence="5" type="ordered locus">BMULJ_02371</name>
</gene>
<evidence type="ECO:0000313" key="6">
    <source>
        <dbReference type="Proteomes" id="UP000008815"/>
    </source>
</evidence>
<dbReference type="InterPro" id="IPR041602">
    <property type="entry name" value="Quercetinase_C"/>
</dbReference>
<organism evidence="5 6">
    <name type="scientific">Burkholderia multivorans (strain ATCC 17616 / 249)</name>
    <dbReference type="NCBI Taxonomy" id="395019"/>
    <lineage>
        <taxon>Bacteria</taxon>
        <taxon>Pseudomonadati</taxon>
        <taxon>Pseudomonadota</taxon>
        <taxon>Betaproteobacteria</taxon>
        <taxon>Burkholderiales</taxon>
        <taxon>Burkholderiaceae</taxon>
        <taxon>Burkholderia</taxon>
        <taxon>Burkholderia cepacia complex</taxon>
    </lineage>
</organism>
<dbReference type="RefSeq" id="WP_012212922.1">
    <property type="nucleotide sequence ID" value="NC_010084.1"/>
</dbReference>
<name>A0A0H3KGP4_BURM1</name>
<dbReference type="HOGENOM" id="CLU_064194_2_2_4"/>
<dbReference type="InterPro" id="IPR012093">
    <property type="entry name" value="Pirin"/>
</dbReference>
<evidence type="ECO:0000256" key="2">
    <source>
        <dbReference type="RuleBase" id="RU003457"/>
    </source>
</evidence>
<reference evidence="5 6" key="1">
    <citation type="submission" date="2007-04" db="EMBL/GenBank/DDBJ databases">
        <title>Complete genome sequence of Burkholderia multivorans ATCC 17616.</title>
        <authorList>
            <person name="Ohtsubo Y."/>
            <person name="Yamashita A."/>
            <person name="Kurokawa K."/>
            <person name="Takami H."/>
            <person name="Yuhara S."/>
            <person name="Nishiyama E."/>
            <person name="Endo R."/>
            <person name="Miyazaki R."/>
            <person name="Ono A."/>
            <person name="Yano K."/>
            <person name="Ito M."/>
            <person name="Sota M."/>
            <person name="Yuji N."/>
            <person name="Hattori M."/>
            <person name="Tsuda M."/>
        </authorList>
    </citation>
    <scope>NUCLEOTIDE SEQUENCE [LARGE SCALE GENOMIC DNA]</scope>
    <source>
        <strain evidence="6">ATCC 17616 / 249</strain>
    </source>
</reference>
<dbReference type="Pfam" id="PF17954">
    <property type="entry name" value="Pirin_C_2"/>
    <property type="match status" value="1"/>
</dbReference>
<dbReference type="KEGG" id="bmj:BMULJ_02371"/>
<dbReference type="SUPFAM" id="SSF51182">
    <property type="entry name" value="RmlC-like cupins"/>
    <property type="match status" value="1"/>
</dbReference>
<dbReference type="PANTHER" id="PTHR43212">
    <property type="entry name" value="QUERCETIN 2,3-DIOXYGENASE"/>
    <property type="match status" value="1"/>
</dbReference>
<dbReference type="AlphaFoldDB" id="A0A0H3KGP4"/>
<feature type="domain" description="Pirin N-terminal" evidence="3">
    <location>
        <begin position="14"/>
        <end position="114"/>
    </location>
</feature>
<dbReference type="InterPro" id="IPR003829">
    <property type="entry name" value="Pirin_N_dom"/>
</dbReference>
<dbReference type="PANTHER" id="PTHR43212:SF3">
    <property type="entry name" value="QUERCETIN 2,3-DIOXYGENASE"/>
    <property type="match status" value="1"/>
</dbReference>
<evidence type="ECO:0000256" key="1">
    <source>
        <dbReference type="ARBA" id="ARBA00008416"/>
    </source>
</evidence>
<evidence type="ECO:0000259" key="4">
    <source>
        <dbReference type="Pfam" id="PF17954"/>
    </source>
</evidence>
<evidence type="ECO:0000313" key="5">
    <source>
        <dbReference type="EMBL" id="BAG44265.1"/>
    </source>
</evidence>
<dbReference type="EMBL" id="AP009385">
    <property type="protein sequence ID" value="BAG44265.1"/>
    <property type="molecule type" value="Genomic_DNA"/>
</dbReference>
<accession>A0A0H3KGP4</accession>